<name>A0A6J7KSH6_9ZZZZ</name>
<reference evidence="2" key="1">
    <citation type="submission" date="2020-05" db="EMBL/GenBank/DDBJ databases">
        <authorList>
            <person name="Chiriac C."/>
            <person name="Salcher M."/>
            <person name="Ghai R."/>
            <person name="Kavagutti S V."/>
        </authorList>
    </citation>
    <scope>NUCLEOTIDE SEQUENCE</scope>
</reference>
<feature type="domain" description="GSCFA" evidence="1">
    <location>
        <begin position="42"/>
        <end position="308"/>
    </location>
</feature>
<dbReference type="EMBL" id="CAFBNF010000245">
    <property type="protein sequence ID" value="CAB4957833.1"/>
    <property type="molecule type" value="Genomic_DNA"/>
</dbReference>
<proteinExistence type="predicted"/>
<dbReference type="AlphaFoldDB" id="A0A6J7KSH6"/>
<dbReference type="Pfam" id="PF08885">
    <property type="entry name" value="GSCFA"/>
    <property type="match status" value="1"/>
</dbReference>
<organism evidence="2">
    <name type="scientific">freshwater metagenome</name>
    <dbReference type="NCBI Taxonomy" id="449393"/>
    <lineage>
        <taxon>unclassified sequences</taxon>
        <taxon>metagenomes</taxon>
        <taxon>ecological metagenomes</taxon>
    </lineage>
</organism>
<evidence type="ECO:0000313" key="2">
    <source>
        <dbReference type="EMBL" id="CAB4957833.1"/>
    </source>
</evidence>
<gene>
    <name evidence="2" type="ORF">UFOPK3773_01804</name>
</gene>
<sequence>MTHPYRGLPASQFWNSAVSGIAPGSLDPVIDSGFRISVDDAVATLGSCFAQHLAASIRDSGYRYLVTEQAPPGAAPEVAATYGIFSARYGNIYTVRQAVQLLERAFDDRTFDDDVWTRENRWYDALRPTVEPGGFATAEELAHDRARHLDSVRRLFLESDVVVFTLGLTEGWRSRVSGAVYPIAPGVAAGAFDPEHHEFFNGDYPSVRADLEEWLRLLRRVNPSVRVLLTVSPVPLAATYEKRHVWASTTYSKAVLLAVAQDVARAEDLVDYFPSFEIITSPLTNSQYYEDDLRSVRDRGVRHVMRVFRRHYLEADEHQAQHDTAAQLAAYRIESTVICDEDLLAYGGEPSGEATV</sequence>
<dbReference type="InterPro" id="IPR014982">
    <property type="entry name" value="GSCFA"/>
</dbReference>
<evidence type="ECO:0000259" key="1">
    <source>
        <dbReference type="Pfam" id="PF08885"/>
    </source>
</evidence>
<accession>A0A6J7KSH6</accession>
<protein>
    <submittedName>
        <fullName evidence="2">Unannotated protein</fullName>
    </submittedName>
</protein>